<dbReference type="GO" id="GO:0005737">
    <property type="term" value="C:cytoplasm"/>
    <property type="evidence" value="ECO:0007669"/>
    <property type="project" value="UniProtKB-SubCell"/>
</dbReference>
<reference evidence="8 9" key="1">
    <citation type="submission" date="2023-02" db="EMBL/GenBank/DDBJ databases">
        <authorList>
            <person name="Olszewska D."/>
        </authorList>
    </citation>
    <scope>NUCLEOTIDE SEQUENCE [LARGE SCALE GENOMIC DNA]</scope>
    <source>
        <strain evidence="8 9">FDU301</strain>
    </source>
</reference>
<dbReference type="InterPro" id="IPR016032">
    <property type="entry name" value="Sig_transdc_resp-reg_C-effctor"/>
</dbReference>
<dbReference type="PANTHER" id="PTHR43214">
    <property type="entry name" value="TWO-COMPONENT RESPONSE REGULATOR"/>
    <property type="match status" value="1"/>
</dbReference>
<comment type="subcellular location">
    <subcellularLocation>
        <location evidence="1">Cytoplasm</location>
    </subcellularLocation>
</comment>
<evidence type="ECO:0000259" key="7">
    <source>
        <dbReference type="PROSITE" id="PS50110"/>
    </source>
</evidence>
<dbReference type="Proteomes" id="UP001213771">
    <property type="component" value="Unassembled WGS sequence"/>
</dbReference>
<keyword evidence="4" id="KW-0238">DNA-binding</keyword>
<dbReference type="RefSeq" id="WP_177564337.1">
    <property type="nucleotide sequence ID" value="NZ_CP058268.1"/>
</dbReference>
<feature type="modified residue" description="4-aspartylphosphate" evidence="6">
    <location>
        <position position="59"/>
    </location>
</feature>
<evidence type="ECO:0000256" key="4">
    <source>
        <dbReference type="ARBA" id="ARBA00023125"/>
    </source>
</evidence>
<evidence type="ECO:0000256" key="2">
    <source>
        <dbReference type="ARBA" id="ARBA00022553"/>
    </source>
</evidence>
<dbReference type="GO" id="GO:0006355">
    <property type="term" value="P:regulation of DNA-templated transcription"/>
    <property type="evidence" value="ECO:0007669"/>
    <property type="project" value="UniProtKB-ARBA"/>
</dbReference>
<keyword evidence="3" id="KW-0805">Transcription regulation</keyword>
<dbReference type="SUPFAM" id="SSF52172">
    <property type="entry name" value="CheY-like"/>
    <property type="match status" value="1"/>
</dbReference>
<organism evidence="8 9">
    <name type="scientific">Priestia megaterium</name>
    <name type="common">Bacillus megaterium</name>
    <dbReference type="NCBI Taxonomy" id="1404"/>
    <lineage>
        <taxon>Bacteria</taxon>
        <taxon>Bacillati</taxon>
        <taxon>Bacillota</taxon>
        <taxon>Bacilli</taxon>
        <taxon>Bacillales</taxon>
        <taxon>Bacillaceae</taxon>
        <taxon>Priestia</taxon>
    </lineage>
</organism>
<dbReference type="SMART" id="SM00448">
    <property type="entry name" value="REC"/>
    <property type="match status" value="1"/>
</dbReference>
<gene>
    <name evidence="8" type="ORF">PVE99_01785</name>
</gene>
<dbReference type="InterPro" id="IPR001789">
    <property type="entry name" value="Sig_transdc_resp-reg_receiver"/>
</dbReference>
<accession>A0ABD4WMG5</accession>
<name>A0ABD4WMG5_PRIMG</name>
<evidence type="ECO:0000313" key="9">
    <source>
        <dbReference type="Proteomes" id="UP001213771"/>
    </source>
</evidence>
<dbReference type="AlphaFoldDB" id="A0ABD4WMG5"/>
<keyword evidence="2 6" id="KW-0597">Phosphoprotein</keyword>
<evidence type="ECO:0000313" key="8">
    <source>
        <dbReference type="EMBL" id="MDD9781175.1"/>
    </source>
</evidence>
<dbReference type="SUPFAM" id="SSF46894">
    <property type="entry name" value="C-terminal effector domain of the bipartite response regulators"/>
    <property type="match status" value="1"/>
</dbReference>
<proteinExistence type="predicted"/>
<dbReference type="EMBL" id="JARAOX010000086">
    <property type="protein sequence ID" value="MDD9781175.1"/>
    <property type="molecule type" value="Genomic_DNA"/>
</dbReference>
<keyword evidence="5" id="KW-0804">Transcription</keyword>
<dbReference type="Gene3D" id="3.40.50.2300">
    <property type="match status" value="1"/>
</dbReference>
<evidence type="ECO:0000256" key="1">
    <source>
        <dbReference type="ARBA" id="ARBA00004496"/>
    </source>
</evidence>
<evidence type="ECO:0000256" key="3">
    <source>
        <dbReference type="ARBA" id="ARBA00023015"/>
    </source>
</evidence>
<dbReference type="PRINTS" id="PR00038">
    <property type="entry name" value="HTHLUXR"/>
</dbReference>
<sequence length="194" mass="22165">MINKIKVILVEDEPFWQQNISEYIEKEADDIEVISIVDSKEETLKAVETASHIDVVLMDINLTAANLDGIEIIEILSRKSIKTIALTSISEEEVIVDSFESGAINYINKSNIYDIIAAIYQAIEGRNQIHADAAGALLSRMREEKKLRRLTDSEKEVYKLEQKGYPKKDIAKRLYKTIDTIKKHSKSWRKKLNA</sequence>
<feature type="domain" description="Response regulatory" evidence="7">
    <location>
        <begin position="6"/>
        <end position="124"/>
    </location>
</feature>
<dbReference type="PROSITE" id="PS50110">
    <property type="entry name" value="RESPONSE_REGULATORY"/>
    <property type="match status" value="1"/>
</dbReference>
<dbReference type="InterPro" id="IPR011006">
    <property type="entry name" value="CheY-like_superfamily"/>
</dbReference>
<protein>
    <submittedName>
        <fullName evidence="8">Response regulator transcription factor</fullName>
    </submittedName>
</protein>
<evidence type="ECO:0000256" key="6">
    <source>
        <dbReference type="PROSITE-ProRule" id="PRU00169"/>
    </source>
</evidence>
<comment type="caution">
    <text evidence="8">The sequence shown here is derived from an EMBL/GenBank/DDBJ whole genome shotgun (WGS) entry which is preliminary data.</text>
</comment>
<dbReference type="InterPro" id="IPR039420">
    <property type="entry name" value="WalR-like"/>
</dbReference>
<dbReference type="InterPro" id="IPR000792">
    <property type="entry name" value="Tscrpt_reg_LuxR_C"/>
</dbReference>
<dbReference type="Pfam" id="PF00072">
    <property type="entry name" value="Response_reg"/>
    <property type="match status" value="1"/>
</dbReference>
<dbReference type="GO" id="GO:0003677">
    <property type="term" value="F:DNA binding"/>
    <property type="evidence" value="ECO:0007669"/>
    <property type="project" value="UniProtKB-KW"/>
</dbReference>
<evidence type="ECO:0000256" key="5">
    <source>
        <dbReference type="ARBA" id="ARBA00023163"/>
    </source>
</evidence>